<name>A0A830HEX0_9CHLO</name>
<evidence type="ECO:0000313" key="2">
    <source>
        <dbReference type="Proteomes" id="UP000660262"/>
    </source>
</evidence>
<sequence length="229" mass="24171">MVGISYAGAGLGGLQEAMLAKSLPYLYEAHSSFAKLFGKGGVKTLKVGRSLADVLLASDRPADASKLYAHLLSEARRGVALTTDSNVVDLERRYAEALADSGHGKEASRILMDQSSRLRASAGFASEAYAESCVAWAHSLVMTRDIVGAARAFRVGATAYAACLGSEHPETIDAKMRAANCEAMLYATRSAGDGAYDVPKPTDDVDVILPTPRDNVVEEEDSTALAVVQ</sequence>
<comment type="caution">
    <text evidence="1">The sequence shown here is derived from an EMBL/GenBank/DDBJ whole genome shotgun (WGS) entry which is preliminary data.</text>
</comment>
<gene>
    <name evidence="1" type="ORF">PPROV_000265300</name>
</gene>
<dbReference type="Gene3D" id="1.25.40.10">
    <property type="entry name" value="Tetratricopeptide repeat domain"/>
    <property type="match status" value="1"/>
</dbReference>
<organism evidence="1 2">
    <name type="scientific">Pycnococcus provasolii</name>
    <dbReference type="NCBI Taxonomy" id="41880"/>
    <lineage>
        <taxon>Eukaryota</taxon>
        <taxon>Viridiplantae</taxon>
        <taxon>Chlorophyta</taxon>
        <taxon>Pseudoscourfieldiophyceae</taxon>
        <taxon>Pseudoscourfieldiales</taxon>
        <taxon>Pycnococcaceae</taxon>
        <taxon>Pycnococcus</taxon>
    </lineage>
</organism>
<dbReference type="EMBL" id="BNJQ01000006">
    <property type="protein sequence ID" value="GHP03899.1"/>
    <property type="molecule type" value="Genomic_DNA"/>
</dbReference>
<keyword evidence="2" id="KW-1185">Reference proteome</keyword>
<reference evidence="1" key="1">
    <citation type="submission" date="2020-10" db="EMBL/GenBank/DDBJ databases">
        <title>Unveiling of a novel bifunctional photoreceptor, Dualchrome1, isolated from a cosmopolitan green alga.</title>
        <authorList>
            <person name="Suzuki S."/>
            <person name="Kawachi M."/>
        </authorList>
    </citation>
    <scope>NUCLEOTIDE SEQUENCE</scope>
    <source>
        <strain evidence="1">NIES 2893</strain>
    </source>
</reference>
<accession>A0A830HEX0</accession>
<dbReference type="InterPro" id="IPR011990">
    <property type="entry name" value="TPR-like_helical_dom_sf"/>
</dbReference>
<dbReference type="Proteomes" id="UP000660262">
    <property type="component" value="Unassembled WGS sequence"/>
</dbReference>
<protein>
    <submittedName>
        <fullName evidence="1">Uncharacterized protein</fullName>
    </submittedName>
</protein>
<evidence type="ECO:0000313" key="1">
    <source>
        <dbReference type="EMBL" id="GHP03899.1"/>
    </source>
</evidence>
<dbReference type="AlphaFoldDB" id="A0A830HEX0"/>
<proteinExistence type="predicted"/>